<evidence type="ECO:0000259" key="1">
    <source>
        <dbReference type="Pfam" id="PF00059"/>
    </source>
</evidence>
<name>A0ABD0PUW6_CIRMR</name>
<dbReference type="InterPro" id="IPR001304">
    <property type="entry name" value="C-type_lectin-like"/>
</dbReference>
<protein>
    <recommendedName>
        <fullName evidence="1">C-type lectin domain-containing protein</fullName>
    </recommendedName>
</protein>
<sequence length="64" mass="7088">KLTPWVGLRKINVSYWGWEDMSPFTASTLHDSGFCAYLERAEVAGLKAKPCTANTEGLICEKPV</sequence>
<feature type="non-terminal residue" evidence="2">
    <location>
        <position position="64"/>
    </location>
</feature>
<comment type="caution">
    <text evidence="2">The sequence shown here is derived from an EMBL/GenBank/DDBJ whole genome shotgun (WGS) entry which is preliminary data.</text>
</comment>
<feature type="domain" description="C-type lectin" evidence="1">
    <location>
        <begin position="4"/>
        <end position="62"/>
    </location>
</feature>
<evidence type="ECO:0000313" key="3">
    <source>
        <dbReference type="Proteomes" id="UP001529510"/>
    </source>
</evidence>
<dbReference type="AlphaFoldDB" id="A0ABD0PUW6"/>
<dbReference type="EMBL" id="JAMKFB020000013">
    <property type="protein sequence ID" value="KAL0177823.1"/>
    <property type="molecule type" value="Genomic_DNA"/>
</dbReference>
<reference evidence="2 3" key="1">
    <citation type="submission" date="2024-05" db="EMBL/GenBank/DDBJ databases">
        <title>Genome sequencing and assembly of Indian major carp, Cirrhinus mrigala (Hamilton, 1822).</title>
        <authorList>
            <person name="Mohindra V."/>
            <person name="Chowdhury L.M."/>
            <person name="Lal K."/>
            <person name="Jena J.K."/>
        </authorList>
    </citation>
    <scope>NUCLEOTIDE SEQUENCE [LARGE SCALE GENOMIC DNA]</scope>
    <source>
        <strain evidence="2">CM1030</strain>
        <tissue evidence="2">Blood</tissue>
    </source>
</reference>
<dbReference type="InterPro" id="IPR016186">
    <property type="entry name" value="C-type_lectin-like/link_sf"/>
</dbReference>
<keyword evidence="3" id="KW-1185">Reference proteome</keyword>
<dbReference type="Proteomes" id="UP001529510">
    <property type="component" value="Unassembled WGS sequence"/>
</dbReference>
<dbReference type="Gene3D" id="3.10.100.10">
    <property type="entry name" value="Mannose-Binding Protein A, subunit A"/>
    <property type="match status" value="1"/>
</dbReference>
<accession>A0ABD0PUW6</accession>
<proteinExistence type="predicted"/>
<feature type="non-terminal residue" evidence="2">
    <location>
        <position position="1"/>
    </location>
</feature>
<dbReference type="Pfam" id="PF00059">
    <property type="entry name" value="Lectin_C"/>
    <property type="match status" value="1"/>
</dbReference>
<evidence type="ECO:0000313" key="2">
    <source>
        <dbReference type="EMBL" id="KAL0177823.1"/>
    </source>
</evidence>
<organism evidence="2 3">
    <name type="scientific">Cirrhinus mrigala</name>
    <name type="common">Mrigala</name>
    <dbReference type="NCBI Taxonomy" id="683832"/>
    <lineage>
        <taxon>Eukaryota</taxon>
        <taxon>Metazoa</taxon>
        <taxon>Chordata</taxon>
        <taxon>Craniata</taxon>
        <taxon>Vertebrata</taxon>
        <taxon>Euteleostomi</taxon>
        <taxon>Actinopterygii</taxon>
        <taxon>Neopterygii</taxon>
        <taxon>Teleostei</taxon>
        <taxon>Ostariophysi</taxon>
        <taxon>Cypriniformes</taxon>
        <taxon>Cyprinidae</taxon>
        <taxon>Labeoninae</taxon>
        <taxon>Labeonini</taxon>
        <taxon>Cirrhinus</taxon>
    </lineage>
</organism>
<dbReference type="SUPFAM" id="SSF56436">
    <property type="entry name" value="C-type lectin-like"/>
    <property type="match status" value="1"/>
</dbReference>
<dbReference type="InterPro" id="IPR016187">
    <property type="entry name" value="CTDL_fold"/>
</dbReference>
<gene>
    <name evidence="2" type="ORF">M9458_026717</name>
</gene>